<evidence type="ECO:0000313" key="2">
    <source>
        <dbReference type="Proteomes" id="UP000428260"/>
    </source>
</evidence>
<reference evidence="1 2" key="1">
    <citation type="submission" date="2019-11" db="EMBL/GenBank/DDBJ databases">
        <authorList>
            <person name="Zheng R.K."/>
            <person name="Sun C.M."/>
        </authorList>
    </citation>
    <scope>NUCLEOTIDE SEQUENCE [LARGE SCALE GENOMIC DNA]</scope>
    <source>
        <strain evidence="1 2">WC007</strain>
    </source>
</reference>
<dbReference type="Proteomes" id="UP000428260">
    <property type="component" value="Chromosome"/>
</dbReference>
<protein>
    <submittedName>
        <fullName evidence="1">Uncharacterized protein</fullName>
    </submittedName>
</protein>
<organism evidence="1 2">
    <name type="scientific">Maribellus comscasis</name>
    <dbReference type="NCBI Taxonomy" id="2681766"/>
    <lineage>
        <taxon>Bacteria</taxon>
        <taxon>Pseudomonadati</taxon>
        <taxon>Bacteroidota</taxon>
        <taxon>Bacteroidia</taxon>
        <taxon>Marinilabiliales</taxon>
        <taxon>Prolixibacteraceae</taxon>
        <taxon>Maribellus</taxon>
    </lineage>
</organism>
<sequence length="111" mass="12671">MKTIVKQIATGTFIALFILVGNVKSEGAETKATTHKAAEITLQLEQWMTDENIWNTIALNTTEFVQETEAELELENWMTNSCSWTLNNSFAKEIEPELAVESWMIDENSWK</sequence>
<dbReference type="EMBL" id="CP046401">
    <property type="protein sequence ID" value="QGY44086.1"/>
    <property type="molecule type" value="Genomic_DNA"/>
</dbReference>
<dbReference type="RefSeq" id="WP_158865854.1">
    <property type="nucleotide sequence ID" value="NZ_CP046401.1"/>
</dbReference>
<dbReference type="AlphaFoldDB" id="A0A6I6JME2"/>
<gene>
    <name evidence="1" type="ORF">GM418_10585</name>
</gene>
<evidence type="ECO:0000313" key="1">
    <source>
        <dbReference type="EMBL" id="QGY44086.1"/>
    </source>
</evidence>
<dbReference type="KEGG" id="mcos:GM418_10585"/>
<proteinExistence type="predicted"/>
<accession>A0A6I6JME2</accession>
<keyword evidence="2" id="KW-1185">Reference proteome</keyword>
<name>A0A6I6JME2_9BACT</name>